<dbReference type="PANTHER" id="PTHR30537">
    <property type="entry name" value="HTH-TYPE TRANSCRIPTIONAL REGULATOR"/>
    <property type="match status" value="1"/>
</dbReference>
<dbReference type="AlphaFoldDB" id="A0A4R2GT67"/>
<evidence type="ECO:0000256" key="1">
    <source>
        <dbReference type="ARBA" id="ARBA00009437"/>
    </source>
</evidence>
<dbReference type="SUPFAM" id="SSF46785">
    <property type="entry name" value="Winged helix' DNA-binding domain"/>
    <property type="match status" value="1"/>
</dbReference>
<dbReference type="Proteomes" id="UP000294881">
    <property type="component" value="Unassembled WGS sequence"/>
</dbReference>
<evidence type="ECO:0000256" key="2">
    <source>
        <dbReference type="ARBA" id="ARBA00023015"/>
    </source>
</evidence>
<dbReference type="Pfam" id="PF00126">
    <property type="entry name" value="HTH_1"/>
    <property type="match status" value="1"/>
</dbReference>
<dbReference type="SUPFAM" id="SSF53850">
    <property type="entry name" value="Periplasmic binding protein-like II"/>
    <property type="match status" value="1"/>
</dbReference>
<keyword evidence="7" id="KW-1185">Reference proteome</keyword>
<dbReference type="GO" id="GO:0006351">
    <property type="term" value="P:DNA-templated transcription"/>
    <property type="evidence" value="ECO:0007669"/>
    <property type="project" value="TreeGrafter"/>
</dbReference>
<dbReference type="EMBL" id="SLWL01000005">
    <property type="protein sequence ID" value="TCO13660.1"/>
    <property type="molecule type" value="Genomic_DNA"/>
</dbReference>
<evidence type="ECO:0000313" key="6">
    <source>
        <dbReference type="EMBL" id="TCO13660.1"/>
    </source>
</evidence>
<dbReference type="GO" id="GO:0043565">
    <property type="term" value="F:sequence-specific DNA binding"/>
    <property type="evidence" value="ECO:0007669"/>
    <property type="project" value="TreeGrafter"/>
</dbReference>
<protein>
    <submittedName>
        <fullName evidence="6">DNA-binding transcriptional LysR family regulator</fullName>
    </submittedName>
</protein>
<proteinExistence type="inferred from homology"/>
<evidence type="ECO:0000313" key="7">
    <source>
        <dbReference type="Proteomes" id="UP000294881"/>
    </source>
</evidence>
<dbReference type="RefSeq" id="WP_245514282.1">
    <property type="nucleotide sequence ID" value="NZ_JBHUNN010000002.1"/>
</dbReference>
<comment type="similarity">
    <text evidence="1">Belongs to the LysR transcriptional regulatory family.</text>
</comment>
<dbReference type="InterPro" id="IPR000847">
    <property type="entry name" value="LysR_HTH_N"/>
</dbReference>
<dbReference type="InterPro" id="IPR005119">
    <property type="entry name" value="LysR_subst-bd"/>
</dbReference>
<name>A0A4R2GT67_9HYPH</name>
<organism evidence="6 7">
    <name type="scientific">Camelimonas lactis</name>
    <dbReference type="NCBI Taxonomy" id="659006"/>
    <lineage>
        <taxon>Bacteria</taxon>
        <taxon>Pseudomonadati</taxon>
        <taxon>Pseudomonadota</taxon>
        <taxon>Alphaproteobacteria</taxon>
        <taxon>Hyphomicrobiales</taxon>
        <taxon>Chelatococcaceae</taxon>
        <taxon>Camelimonas</taxon>
    </lineage>
</organism>
<dbReference type="InterPro" id="IPR036390">
    <property type="entry name" value="WH_DNA-bd_sf"/>
</dbReference>
<accession>A0A4R2GT67</accession>
<comment type="caution">
    <text evidence="6">The sequence shown here is derived from an EMBL/GenBank/DDBJ whole genome shotgun (WGS) entry which is preliminary data.</text>
</comment>
<dbReference type="Gene3D" id="1.10.10.10">
    <property type="entry name" value="Winged helix-like DNA-binding domain superfamily/Winged helix DNA-binding domain"/>
    <property type="match status" value="1"/>
</dbReference>
<evidence type="ECO:0000259" key="5">
    <source>
        <dbReference type="PROSITE" id="PS50931"/>
    </source>
</evidence>
<dbReference type="PRINTS" id="PR00039">
    <property type="entry name" value="HTHLYSR"/>
</dbReference>
<sequence length="306" mass="33095">MPAIAAFAEVAREGNFTRAAAKLGITPSALSQTIRALEEKLDIRLLNRSTRSVSATGEGRVLLAQIDPGLAAIAHAVGALQDARRRPTGEVRINSSRIAASHLLLPHLAEFHRRYPDIRLEIVVDDEFGDIIREGCDAGVRLREDVGDGMIAVPLCSPISLAVVGSPAYFAANPAPAKPADLDRHNCLGLRHGMSSTIAGWELTDPDDGHSFLIQPQGSFVVNNDDMVLNAALQGIGLAIHMDFAVRRHIEAGNLIRVLEDWCPPFDGFNLYLATREQMPPKLRAVVDFLTEKRRAATAGGQRPIA</sequence>
<reference evidence="6 7" key="1">
    <citation type="submission" date="2019-03" db="EMBL/GenBank/DDBJ databases">
        <title>Genomic Encyclopedia of Type Strains, Phase IV (KMG-IV): sequencing the most valuable type-strain genomes for metagenomic binning, comparative biology and taxonomic classification.</title>
        <authorList>
            <person name="Goeker M."/>
        </authorList>
    </citation>
    <scope>NUCLEOTIDE SEQUENCE [LARGE SCALE GENOMIC DNA]</scope>
    <source>
        <strain evidence="6 7">DSM 22958</strain>
    </source>
</reference>
<dbReference type="PANTHER" id="PTHR30537:SF1">
    <property type="entry name" value="HTH-TYPE TRANSCRIPTIONAL REGULATOR PGRR"/>
    <property type="match status" value="1"/>
</dbReference>
<dbReference type="GO" id="GO:0003700">
    <property type="term" value="F:DNA-binding transcription factor activity"/>
    <property type="evidence" value="ECO:0007669"/>
    <property type="project" value="InterPro"/>
</dbReference>
<feature type="domain" description="HTH lysR-type" evidence="5">
    <location>
        <begin position="1"/>
        <end position="56"/>
    </location>
</feature>
<dbReference type="Pfam" id="PF03466">
    <property type="entry name" value="LysR_substrate"/>
    <property type="match status" value="1"/>
</dbReference>
<dbReference type="InterPro" id="IPR036388">
    <property type="entry name" value="WH-like_DNA-bd_sf"/>
</dbReference>
<dbReference type="FunFam" id="1.10.10.10:FF:000001">
    <property type="entry name" value="LysR family transcriptional regulator"/>
    <property type="match status" value="1"/>
</dbReference>
<keyword evidence="2" id="KW-0805">Transcription regulation</keyword>
<dbReference type="InterPro" id="IPR058163">
    <property type="entry name" value="LysR-type_TF_proteobact-type"/>
</dbReference>
<keyword evidence="3 6" id="KW-0238">DNA-binding</keyword>
<dbReference type="PROSITE" id="PS50931">
    <property type="entry name" value="HTH_LYSR"/>
    <property type="match status" value="1"/>
</dbReference>
<evidence type="ECO:0000256" key="4">
    <source>
        <dbReference type="ARBA" id="ARBA00023163"/>
    </source>
</evidence>
<dbReference type="Gene3D" id="3.40.190.290">
    <property type="match status" value="1"/>
</dbReference>
<evidence type="ECO:0000256" key="3">
    <source>
        <dbReference type="ARBA" id="ARBA00023125"/>
    </source>
</evidence>
<keyword evidence="4" id="KW-0804">Transcription</keyword>
<gene>
    <name evidence="6" type="ORF">EV666_10526</name>
</gene>